<sequence>MKKLTPDVLKPALAKLSGWELNNDRICKDFIFSDFKQAFAFMVQVALLCEKQNHHPDWSNSYNKVSIALTTHDHNGVTDLDLQIAEAIETIKQ</sequence>
<dbReference type="SUPFAM" id="SSF55248">
    <property type="entry name" value="PCD-like"/>
    <property type="match status" value="1"/>
</dbReference>
<dbReference type="PANTHER" id="PTHR12599:SF0">
    <property type="entry name" value="PTERIN-4-ALPHA-CARBINOLAMINE DEHYDRATASE"/>
    <property type="match status" value="1"/>
</dbReference>
<protein>
    <recommendedName>
        <fullName evidence="4">Putative pterin-4-alpha-carbinolamine dehydratase</fullName>
        <shortName evidence="4">PHS</shortName>
        <ecNumber evidence="4">4.2.1.96</ecNumber>
    </recommendedName>
    <alternativeName>
        <fullName evidence="4">4-alpha-hydroxy-tetrahydropterin dehydratase</fullName>
    </alternativeName>
    <alternativeName>
        <fullName evidence="4">Pterin carbinolamine dehydratase</fullName>
        <shortName evidence="4">PCD</shortName>
    </alternativeName>
</protein>
<dbReference type="RefSeq" id="WP_166133396.1">
    <property type="nucleotide sequence ID" value="NZ_JAAOBY010000001.1"/>
</dbReference>
<dbReference type="PANTHER" id="PTHR12599">
    <property type="entry name" value="PTERIN-4-ALPHA-CARBINOLAMINE DEHYDRATASE"/>
    <property type="match status" value="1"/>
</dbReference>
<comment type="similarity">
    <text evidence="2 4">Belongs to the pterin-4-alpha-carbinolamine dehydratase family.</text>
</comment>
<dbReference type="NCBIfam" id="NF002018">
    <property type="entry name" value="PRK00823.1-3"/>
    <property type="match status" value="1"/>
</dbReference>
<evidence type="ECO:0000256" key="4">
    <source>
        <dbReference type="HAMAP-Rule" id="MF_00434"/>
    </source>
</evidence>
<evidence type="ECO:0000256" key="1">
    <source>
        <dbReference type="ARBA" id="ARBA00001554"/>
    </source>
</evidence>
<dbReference type="EC" id="4.2.1.96" evidence="4"/>
<evidence type="ECO:0000256" key="3">
    <source>
        <dbReference type="ARBA" id="ARBA00023239"/>
    </source>
</evidence>
<proteinExistence type="inferred from homology"/>
<keyword evidence="3 4" id="KW-0456">Lyase</keyword>
<dbReference type="GO" id="GO:0008124">
    <property type="term" value="F:4-alpha-hydroxytetrahydrobiopterin dehydratase activity"/>
    <property type="evidence" value="ECO:0007669"/>
    <property type="project" value="UniProtKB-EC"/>
</dbReference>
<dbReference type="Gene3D" id="3.30.1360.20">
    <property type="entry name" value="Transcriptional coactivator/pterin dehydratase"/>
    <property type="match status" value="1"/>
</dbReference>
<comment type="catalytic activity">
    <reaction evidence="1 4">
        <text>(4aS,6R)-4a-hydroxy-L-erythro-5,6,7,8-tetrahydrobiopterin = (6R)-L-erythro-6,7-dihydrobiopterin + H2O</text>
        <dbReference type="Rhea" id="RHEA:11920"/>
        <dbReference type="ChEBI" id="CHEBI:15377"/>
        <dbReference type="ChEBI" id="CHEBI:15642"/>
        <dbReference type="ChEBI" id="CHEBI:43120"/>
        <dbReference type="EC" id="4.2.1.96"/>
    </reaction>
</comment>
<dbReference type="Proteomes" id="UP000621670">
    <property type="component" value="Unassembled WGS sequence"/>
</dbReference>
<organism evidence="5 6">
    <name type="scientific">Flavobacterium turcicum</name>
    <dbReference type="NCBI Taxonomy" id="2764718"/>
    <lineage>
        <taxon>Bacteria</taxon>
        <taxon>Pseudomonadati</taxon>
        <taxon>Bacteroidota</taxon>
        <taxon>Flavobacteriia</taxon>
        <taxon>Flavobacteriales</taxon>
        <taxon>Flavobacteriaceae</taxon>
        <taxon>Flavobacterium</taxon>
    </lineage>
</organism>
<evidence type="ECO:0000313" key="5">
    <source>
        <dbReference type="EMBL" id="MBC5862522.1"/>
    </source>
</evidence>
<keyword evidence="6" id="KW-1185">Reference proteome</keyword>
<dbReference type="EMBL" id="JACRUM010000001">
    <property type="protein sequence ID" value="MBC5862522.1"/>
    <property type="molecule type" value="Genomic_DNA"/>
</dbReference>
<dbReference type="InterPro" id="IPR001533">
    <property type="entry name" value="Pterin_deHydtase"/>
</dbReference>
<reference evidence="5 6" key="1">
    <citation type="submission" date="2020-08" db="EMBL/GenBank/DDBJ databases">
        <title>Description of novel Flavobacterium F-400 isolate.</title>
        <authorList>
            <person name="Saticioglu I."/>
            <person name="Duman M."/>
            <person name="Altun S."/>
        </authorList>
    </citation>
    <scope>NUCLEOTIDE SEQUENCE [LARGE SCALE GENOMIC DNA]</scope>
    <source>
        <strain evidence="5 6">F-400</strain>
    </source>
</reference>
<accession>A0ABR7JDH7</accession>
<dbReference type="CDD" id="cd00914">
    <property type="entry name" value="PCD_DCoH_subfamily_b"/>
    <property type="match status" value="1"/>
</dbReference>
<dbReference type="HAMAP" id="MF_00434">
    <property type="entry name" value="Pterin_4_alpha"/>
    <property type="match status" value="1"/>
</dbReference>
<evidence type="ECO:0000313" key="6">
    <source>
        <dbReference type="Proteomes" id="UP000621670"/>
    </source>
</evidence>
<dbReference type="Pfam" id="PF01329">
    <property type="entry name" value="Pterin_4a"/>
    <property type="match status" value="1"/>
</dbReference>
<name>A0ABR7JDH7_9FLAO</name>
<dbReference type="NCBIfam" id="NF002017">
    <property type="entry name" value="PRK00823.1-2"/>
    <property type="match status" value="1"/>
</dbReference>
<comment type="caution">
    <text evidence="5">The sequence shown here is derived from an EMBL/GenBank/DDBJ whole genome shotgun (WGS) entry which is preliminary data.</text>
</comment>
<gene>
    <name evidence="5" type="ORF">H8R26_03730</name>
</gene>
<evidence type="ECO:0000256" key="2">
    <source>
        <dbReference type="ARBA" id="ARBA00006472"/>
    </source>
</evidence>
<dbReference type="InterPro" id="IPR036428">
    <property type="entry name" value="PCD_sf"/>
</dbReference>